<dbReference type="PaxDb" id="39947-A0A0P0UY49"/>
<dbReference type="InParanoid" id="A0A0P0UY49"/>
<organism evidence="2 3">
    <name type="scientific">Oryza sativa subsp. japonica</name>
    <name type="common">Rice</name>
    <dbReference type="NCBI Taxonomy" id="39947"/>
    <lineage>
        <taxon>Eukaryota</taxon>
        <taxon>Viridiplantae</taxon>
        <taxon>Streptophyta</taxon>
        <taxon>Embryophyta</taxon>
        <taxon>Tracheophyta</taxon>
        <taxon>Spermatophyta</taxon>
        <taxon>Magnoliopsida</taxon>
        <taxon>Liliopsida</taxon>
        <taxon>Poales</taxon>
        <taxon>Poaceae</taxon>
        <taxon>BOP clade</taxon>
        <taxon>Oryzoideae</taxon>
        <taxon>Oryzeae</taxon>
        <taxon>Oryzinae</taxon>
        <taxon>Oryza</taxon>
        <taxon>Oryza sativa</taxon>
    </lineage>
</organism>
<feature type="region of interest" description="Disordered" evidence="1">
    <location>
        <begin position="71"/>
        <end position="96"/>
    </location>
</feature>
<evidence type="ECO:0000256" key="1">
    <source>
        <dbReference type="SAM" id="MobiDB-lite"/>
    </source>
</evidence>
<reference evidence="2 3" key="3">
    <citation type="journal article" date="2013" name="Rice">
        <title>Improvement of the Oryza sativa Nipponbare reference genome using next generation sequence and optical map data.</title>
        <authorList>
            <person name="Kawahara Y."/>
            <person name="de la Bastide M."/>
            <person name="Hamilton J.P."/>
            <person name="Kanamori H."/>
            <person name="McCombie W.R."/>
            <person name="Ouyang S."/>
            <person name="Schwartz D.C."/>
            <person name="Tanaka T."/>
            <person name="Wu J."/>
            <person name="Zhou S."/>
            <person name="Childs K.L."/>
            <person name="Davidson R.M."/>
            <person name="Lin H."/>
            <person name="Quesada-Ocampo L."/>
            <person name="Vaillancourt B."/>
            <person name="Sakai H."/>
            <person name="Lee S.S."/>
            <person name="Kim J."/>
            <person name="Numa H."/>
            <person name="Itoh T."/>
            <person name="Buell C.R."/>
            <person name="Matsumoto T."/>
        </authorList>
    </citation>
    <scope>NUCLEOTIDE SEQUENCE [LARGE SCALE GENOMIC DNA]</scope>
    <source>
        <strain evidence="3">cv. Nipponbare</strain>
    </source>
</reference>
<dbReference type="Proteomes" id="UP000059680">
    <property type="component" value="Chromosome 1"/>
</dbReference>
<dbReference type="Gramene" id="Os01t0152850-00">
    <property type="protein sequence ID" value="Os01t0152850-00"/>
    <property type="gene ID" value="Os01g0152850"/>
</dbReference>
<dbReference type="EMBL" id="AP014957">
    <property type="protein sequence ID" value="BAS70444.1"/>
    <property type="molecule type" value="Genomic_DNA"/>
</dbReference>
<reference evidence="2 3" key="2">
    <citation type="journal article" date="2013" name="Plant Cell Physiol.">
        <title>Rice Annotation Project Database (RAP-DB): an integrative and interactive database for rice genomics.</title>
        <authorList>
            <person name="Sakai H."/>
            <person name="Lee S.S."/>
            <person name="Tanaka T."/>
            <person name="Numa H."/>
            <person name="Kim J."/>
            <person name="Kawahara Y."/>
            <person name="Wakimoto H."/>
            <person name="Yang C.C."/>
            <person name="Iwamoto M."/>
            <person name="Abe T."/>
            <person name="Yamada Y."/>
            <person name="Muto A."/>
            <person name="Inokuchi H."/>
            <person name="Ikemura T."/>
            <person name="Matsumoto T."/>
            <person name="Sasaki T."/>
            <person name="Itoh T."/>
        </authorList>
    </citation>
    <scope>NUCLEOTIDE SEQUENCE [LARGE SCALE GENOMIC DNA]</scope>
    <source>
        <strain evidence="3">cv. Nipponbare</strain>
    </source>
</reference>
<keyword evidence="3" id="KW-1185">Reference proteome</keyword>
<sequence length="144" mass="15870">MRPPSWLKARPRFFMLMQELRLAGSSPENELPPMSRISRRRRRPRLGGISPYSSFELKFRLCKKLRFPMTGGSPPARLPEGSVSAATRAGVRRSHVTPSQLQKLVLLFQEASALELLPLNAALKASNVASSLLLLLPPPATAAT</sequence>
<proteinExistence type="predicted"/>
<feature type="non-terminal residue" evidence="2">
    <location>
        <position position="144"/>
    </location>
</feature>
<reference evidence="3" key="1">
    <citation type="journal article" date="2005" name="Nature">
        <title>The map-based sequence of the rice genome.</title>
        <authorList>
            <consortium name="International rice genome sequencing project (IRGSP)"/>
            <person name="Matsumoto T."/>
            <person name="Wu J."/>
            <person name="Kanamori H."/>
            <person name="Katayose Y."/>
            <person name="Fujisawa M."/>
            <person name="Namiki N."/>
            <person name="Mizuno H."/>
            <person name="Yamamoto K."/>
            <person name="Antonio B.A."/>
            <person name="Baba T."/>
            <person name="Sakata K."/>
            <person name="Nagamura Y."/>
            <person name="Aoki H."/>
            <person name="Arikawa K."/>
            <person name="Arita K."/>
            <person name="Bito T."/>
            <person name="Chiden Y."/>
            <person name="Fujitsuka N."/>
            <person name="Fukunaka R."/>
            <person name="Hamada M."/>
            <person name="Harada C."/>
            <person name="Hayashi A."/>
            <person name="Hijishita S."/>
            <person name="Honda M."/>
            <person name="Hosokawa S."/>
            <person name="Ichikawa Y."/>
            <person name="Idonuma A."/>
            <person name="Iijima M."/>
            <person name="Ikeda M."/>
            <person name="Ikeno M."/>
            <person name="Ito K."/>
            <person name="Ito S."/>
            <person name="Ito T."/>
            <person name="Ito Y."/>
            <person name="Ito Y."/>
            <person name="Iwabuchi A."/>
            <person name="Kamiya K."/>
            <person name="Karasawa W."/>
            <person name="Kurita K."/>
            <person name="Katagiri S."/>
            <person name="Kikuta A."/>
            <person name="Kobayashi H."/>
            <person name="Kobayashi N."/>
            <person name="Machita K."/>
            <person name="Maehara T."/>
            <person name="Masukawa M."/>
            <person name="Mizubayashi T."/>
            <person name="Mukai Y."/>
            <person name="Nagasaki H."/>
            <person name="Nagata Y."/>
            <person name="Naito S."/>
            <person name="Nakashima M."/>
            <person name="Nakama Y."/>
            <person name="Nakamichi Y."/>
            <person name="Nakamura M."/>
            <person name="Meguro A."/>
            <person name="Negishi M."/>
            <person name="Ohta I."/>
            <person name="Ohta T."/>
            <person name="Okamoto M."/>
            <person name="Ono N."/>
            <person name="Saji S."/>
            <person name="Sakaguchi M."/>
            <person name="Sakai K."/>
            <person name="Shibata M."/>
            <person name="Shimokawa T."/>
            <person name="Song J."/>
            <person name="Takazaki Y."/>
            <person name="Terasawa K."/>
            <person name="Tsugane M."/>
            <person name="Tsuji K."/>
            <person name="Ueda S."/>
            <person name="Waki K."/>
            <person name="Yamagata H."/>
            <person name="Yamamoto M."/>
            <person name="Yamamoto S."/>
            <person name="Yamane H."/>
            <person name="Yoshiki S."/>
            <person name="Yoshihara R."/>
            <person name="Yukawa K."/>
            <person name="Zhong H."/>
            <person name="Yano M."/>
            <person name="Yuan Q."/>
            <person name="Ouyang S."/>
            <person name="Liu J."/>
            <person name="Jones K.M."/>
            <person name="Gansberger K."/>
            <person name="Moffat K."/>
            <person name="Hill J."/>
            <person name="Bera J."/>
            <person name="Fadrosh D."/>
            <person name="Jin S."/>
            <person name="Johri S."/>
            <person name="Kim M."/>
            <person name="Overton L."/>
            <person name="Reardon M."/>
            <person name="Tsitrin T."/>
            <person name="Vuong H."/>
            <person name="Weaver B."/>
            <person name="Ciecko A."/>
            <person name="Tallon L."/>
            <person name="Jackson J."/>
            <person name="Pai G."/>
            <person name="Aken S.V."/>
            <person name="Utterback T."/>
            <person name="Reidmuller S."/>
            <person name="Feldblyum T."/>
            <person name="Hsiao J."/>
            <person name="Zismann V."/>
            <person name="Iobst S."/>
            <person name="de Vazeille A.R."/>
            <person name="Buell C.R."/>
            <person name="Ying K."/>
            <person name="Li Y."/>
            <person name="Lu T."/>
            <person name="Huang Y."/>
            <person name="Zhao Q."/>
            <person name="Feng Q."/>
            <person name="Zhang L."/>
            <person name="Zhu J."/>
            <person name="Weng Q."/>
            <person name="Mu J."/>
            <person name="Lu Y."/>
            <person name="Fan D."/>
            <person name="Liu Y."/>
            <person name="Guan J."/>
            <person name="Zhang Y."/>
            <person name="Yu S."/>
            <person name="Liu X."/>
            <person name="Zhang Y."/>
            <person name="Hong G."/>
            <person name="Han B."/>
            <person name="Choisne N."/>
            <person name="Demange N."/>
            <person name="Orjeda G."/>
            <person name="Samain S."/>
            <person name="Cattolico L."/>
            <person name="Pelletier E."/>
            <person name="Couloux A."/>
            <person name="Segurens B."/>
            <person name="Wincker P."/>
            <person name="D'Hont A."/>
            <person name="Scarpelli C."/>
            <person name="Weissenbach J."/>
            <person name="Salanoubat M."/>
            <person name="Quetier F."/>
            <person name="Yu Y."/>
            <person name="Kim H.R."/>
            <person name="Rambo T."/>
            <person name="Currie J."/>
            <person name="Collura K."/>
            <person name="Luo M."/>
            <person name="Yang T."/>
            <person name="Ammiraju J.S.S."/>
            <person name="Engler F."/>
            <person name="Soderlund C."/>
            <person name="Wing R.A."/>
            <person name="Palmer L.E."/>
            <person name="de la Bastide M."/>
            <person name="Spiegel L."/>
            <person name="Nascimento L."/>
            <person name="Zutavern T."/>
            <person name="O'Shaughnessy A."/>
            <person name="Dike S."/>
            <person name="Dedhia N."/>
            <person name="Preston R."/>
            <person name="Balija V."/>
            <person name="McCombie W.R."/>
            <person name="Chow T."/>
            <person name="Chen H."/>
            <person name="Chung M."/>
            <person name="Chen C."/>
            <person name="Shaw J."/>
            <person name="Wu H."/>
            <person name="Hsiao K."/>
            <person name="Chao Y."/>
            <person name="Chu M."/>
            <person name="Cheng C."/>
            <person name="Hour A."/>
            <person name="Lee P."/>
            <person name="Lin S."/>
            <person name="Lin Y."/>
            <person name="Liou J."/>
            <person name="Liu S."/>
            <person name="Hsing Y."/>
            <person name="Raghuvanshi S."/>
            <person name="Mohanty A."/>
            <person name="Bharti A.K."/>
            <person name="Gaur A."/>
            <person name="Gupta V."/>
            <person name="Kumar D."/>
            <person name="Ravi V."/>
            <person name="Vij S."/>
            <person name="Kapur A."/>
            <person name="Khurana P."/>
            <person name="Khurana P."/>
            <person name="Khurana J.P."/>
            <person name="Tyagi A.K."/>
            <person name="Gaikwad K."/>
            <person name="Singh A."/>
            <person name="Dalal V."/>
            <person name="Srivastava S."/>
            <person name="Dixit A."/>
            <person name="Pal A.K."/>
            <person name="Ghazi I.A."/>
            <person name="Yadav M."/>
            <person name="Pandit A."/>
            <person name="Bhargava A."/>
            <person name="Sureshbabu K."/>
            <person name="Batra K."/>
            <person name="Sharma T.R."/>
            <person name="Mohapatra T."/>
            <person name="Singh N.K."/>
            <person name="Messing J."/>
            <person name="Nelson A.B."/>
            <person name="Fuks G."/>
            <person name="Kavchok S."/>
            <person name="Keizer G."/>
            <person name="Linton E."/>
            <person name="Llaca V."/>
            <person name="Song R."/>
            <person name="Tanyolac B."/>
            <person name="Young S."/>
            <person name="Ho-Il K."/>
            <person name="Hahn J.H."/>
            <person name="Sangsakoo G."/>
            <person name="Vanavichit A."/>
            <person name="de Mattos Luiz.A.T."/>
            <person name="Zimmer P.D."/>
            <person name="Malone G."/>
            <person name="Dellagostin O."/>
            <person name="de Oliveira A.C."/>
            <person name="Bevan M."/>
            <person name="Bancroft I."/>
            <person name="Minx P."/>
            <person name="Cordum H."/>
            <person name="Wilson R."/>
            <person name="Cheng Z."/>
            <person name="Jin W."/>
            <person name="Jiang J."/>
            <person name="Leong S.A."/>
            <person name="Iwama H."/>
            <person name="Gojobori T."/>
            <person name="Itoh T."/>
            <person name="Niimura Y."/>
            <person name="Fujii Y."/>
            <person name="Habara T."/>
            <person name="Sakai H."/>
            <person name="Sato Y."/>
            <person name="Wilson G."/>
            <person name="Kumar K."/>
            <person name="McCouch S."/>
            <person name="Juretic N."/>
            <person name="Hoen D."/>
            <person name="Wright S."/>
            <person name="Bruskiewich R."/>
            <person name="Bureau T."/>
            <person name="Miyao A."/>
            <person name="Hirochika H."/>
            <person name="Nishikawa T."/>
            <person name="Kadowaki K."/>
            <person name="Sugiura M."/>
            <person name="Burr B."/>
            <person name="Sasaki T."/>
        </authorList>
    </citation>
    <scope>NUCLEOTIDE SEQUENCE [LARGE SCALE GENOMIC DNA]</scope>
    <source>
        <strain evidence="3">cv. Nipponbare</strain>
    </source>
</reference>
<feature type="region of interest" description="Disordered" evidence="1">
    <location>
        <begin position="25"/>
        <end position="45"/>
    </location>
</feature>
<gene>
    <name evidence="2" type="ordered locus">Os01g0152850</name>
    <name evidence="2" type="ORF">OSNPB_010152850</name>
</gene>
<name>A0A0P0UY49_ORYSJ</name>
<evidence type="ECO:0000313" key="2">
    <source>
        <dbReference type="EMBL" id="BAS70444.1"/>
    </source>
</evidence>
<accession>A0A0P0UY49</accession>
<evidence type="ECO:0000313" key="3">
    <source>
        <dbReference type="Proteomes" id="UP000059680"/>
    </source>
</evidence>
<dbReference type="AlphaFoldDB" id="A0A0P0UY49"/>
<protein>
    <submittedName>
        <fullName evidence="2">Os01g0152850 protein</fullName>
    </submittedName>
</protein>